<name>A0A2P2NXI9_RHIMU</name>
<dbReference type="AlphaFoldDB" id="A0A2P2NXI9"/>
<proteinExistence type="predicted"/>
<dbReference type="EMBL" id="GGEC01066708">
    <property type="protein sequence ID" value="MBX47192.1"/>
    <property type="molecule type" value="Transcribed_RNA"/>
</dbReference>
<organism evidence="1">
    <name type="scientific">Rhizophora mucronata</name>
    <name type="common">Asiatic mangrove</name>
    <dbReference type="NCBI Taxonomy" id="61149"/>
    <lineage>
        <taxon>Eukaryota</taxon>
        <taxon>Viridiplantae</taxon>
        <taxon>Streptophyta</taxon>
        <taxon>Embryophyta</taxon>
        <taxon>Tracheophyta</taxon>
        <taxon>Spermatophyta</taxon>
        <taxon>Magnoliopsida</taxon>
        <taxon>eudicotyledons</taxon>
        <taxon>Gunneridae</taxon>
        <taxon>Pentapetalae</taxon>
        <taxon>rosids</taxon>
        <taxon>fabids</taxon>
        <taxon>Malpighiales</taxon>
        <taxon>Rhizophoraceae</taxon>
        <taxon>Rhizophora</taxon>
    </lineage>
</organism>
<reference evidence="1" key="1">
    <citation type="submission" date="2018-02" db="EMBL/GenBank/DDBJ databases">
        <title>Rhizophora mucronata_Transcriptome.</title>
        <authorList>
            <person name="Meera S.P."/>
            <person name="Sreeshan A."/>
            <person name="Augustine A."/>
        </authorList>
    </citation>
    <scope>NUCLEOTIDE SEQUENCE</scope>
    <source>
        <tissue evidence="1">Leaf</tissue>
    </source>
</reference>
<protein>
    <submittedName>
        <fullName evidence="1">Uncharacterized protein</fullName>
    </submittedName>
</protein>
<accession>A0A2P2NXI9</accession>
<sequence>MPLTYINNISNEKKPKFKNNANNCTSF</sequence>
<evidence type="ECO:0000313" key="1">
    <source>
        <dbReference type="EMBL" id="MBX47192.1"/>
    </source>
</evidence>